<evidence type="ECO:0008006" key="3">
    <source>
        <dbReference type="Google" id="ProtNLM"/>
    </source>
</evidence>
<dbReference type="InterPro" id="IPR038590">
    <property type="entry name" value="YaeQ_sf"/>
</dbReference>
<dbReference type="Proteomes" id="UP000050509">
    <property type="component" value="Unassembled WGS sequence"/>
</dbReference>
<gene>
    <name evidence="1" type="ORF">SE17_26295</name>
</gene>
<accession>A0A0N8PRQ1</accession>
<reference evidence="1 2" key="1">
    <citation type="submission" date="2015-09" db="EMBL/GenBank/DDBJ databases">
        <title>Draft genome sequence of Kouleothrix aurantiaca JCM 19913.</title>
        <authorList>
            <person name="Hemp J."/>
        </authorList>
    </citation>
    <scope>NUCLEOTIDE SEQUENCE [LARGE SCALE GENOMIC DNA]</scope>
    <source>
        <strain evidence="1 2">COM-B</strain>
    </source>
</reference>
<proteinExistence type="predicted"/>
<sequence length="179" mass="20078">MALTATIYLFTIELADVDRGCYETLELRVAQQPSETLEYMMSRVLAYCLEYTEGIAFTQGVAAGDEPAIWVHDLTGRIVAWIDVGMPDAERLHRASKQAGRVAVYTHRNPEMLKQQLAGKRIHRAEDIPIYAFEYAFMAALVAAVERRMRLALSVTERQLYIDIAGTSITGTLAEHRIG</sequence>
<dbReference type="PANTHER" id="PTHR38784">
    <property type="entry name" value="SUCROSE PHOSPHORYLASE"/>
    <property type="match status" value="1"/>
</dbReference>
<organism evidence="1 2">
    <name type="scientific">Kouleothrix aurantiaca</name>
    <dbReference type="NCBI Taxonomy" id="186479"/>
    <lineage>
        <taxon>Bacteria</taxon>
        <taxon>Bacillati</taxon>
        <taxon>Chloroflexota</taxon>
        <taxon>Chloroflexia</taxon>
        <taxon>Chloroflexales</taxon>
        <taxon>Roseiflexineae</taxon>
        <taxon>Roseiflexaceae</taxon>
        <taxon>Kouleothrix</taxon>
    </lineage>
</organism>
<dbReference type="InterPro" id="IPR009822">
    <property type="entry name" value="YaeQ"/>
</dbReference>
<dbReference type="Gene3D" id="3.10.640.10">
    <property type="entry name" value="Restriction endonuclease-like alpha-beta roll domain"/>
    <property type="match status" value="1"/>
</dbReference>
<evidence type="ECO:0000313" key="1">
    <source>
        <dbReference type="EMBL" id="KPV50549.1"/>
    </source>
</evidence>
<dbReference type="InterPro" id="IPR011335">
    <property type="entry name" value="Restrct_endonuc-II-like"/>
</dbReference>
<dbReference type="SUPFAM" id="SSF52980">
    <property type="entry name" value="Restriction endonuclease-like"/>
    <property type="match status" value="1"/>
</dbReference>
<evidence type="ECO:0000313" key="2">
    <source>
        <dbReference type="Proteomes" id="UP000050509"/>
    </source>
</evidence>
<dbReference type="Pfam" id="PF07152">
    <property type="entry name" value="YaeQ"/>
    <property type="match status" value="1"/>
</dbReference>
<dbReference type="EMBL" id="LJCR01001330">
    <property type="protein sequence ID" value="KPV50549.1"/>
    <property type="molecule type" value="Genomic_DNA"/>
</dbReference>
<dbReference type="SMART" id="SM01322">
    <property type="entry name" value="YaeQ"/>
    <property type="match status" value="1"/>
</dbReference>
<dbReference type="AlphaFoldDB" id="A0A0N8PRQ1"/>
<dbReference type="PIRSF" id="PIRSF011484">
    <property type="entry name" value="YaeQ"/>
    <property type="match status" value="1"/>
</dbReference>
<comment type="caution">
    <text evidence="1">The sequence shown here is derived from an EMBL/GenBank/DDBJ whole genome shotgun (WGS) entry which is preliminary data.</text>
</comment>
<keyword evidence="2" id="KW-1185">Reference proteome</keyword>
<dbReference type="PANTHER" id="PTHR38784:SF1">
    <property type="entry name" value="SUCROSE PHOSPHORYLASE"/>
    <property type="match status" value="1"/>
</dbReference>
<name>A0A0N8PRQ1_9CHLR</name>
<protein>
    <recommendedName>
        <fullName evidence="3">YaeQ family protein</fullName>
    </recommendedName>
</protein>